<dbReference type="KEGG" id="cman:A9D14_01120"/>
<dbReference type="EMBL" id="CP019602">
    <property type="protein sequence ID" value="ARU15032.1"/>
    <property type="molecule type" value="Genomic_DNA"/>
</dbReference>
<feature type="transmembrane region" description="Helical" evidence="2">
    <location>
        <begin position="20"/>
        <end position="40"/>
    </location>
</feature>
<organism evidence="3 4">
    <name type="scientific">Croceicoccus marinus</name>
    <dbReference type="NCBI Taxonomy" id="450378"/>
    <lineage>
        <taxon>Bacteria</taxon>
        <taxon>Pseudomonadati</taxon>
        <taxon>Pseudomonadota</taxon>
        <taxon>Alphaproteobacteria</taxon>
        <taxon>Sphingomonadales</taxon>
        <taxon>Erythrobacteraceae</taxon>
        <taxon>Croceicoccus</taxon>
    </lineage>
</organism>
<evidence type="ECO:0000256" key="2">
    <source>
        <dbReference type="SAM" id="Phobius"/>
    </source>
</evidence>
<dbReference type="AlphaFoldDB" id="A0A1Z1F8G9"/>
<evidence type="ECO:0008006" key="5">
    <source>
        <dbReference type="Google" id="ProtNLM"/>
    </source>
</evidence>
<keyword evidence="2" id="KW-0812">Transmembrane</keyword>
<gene>
    <name evidence="3" type="ORF">A9D14_01120</name>
</gene>
<dbReference type="Proteomes" id="UP000195807">
    <property type="component" value="Chromosome"/>
</dbReference>
<feature type="region of interest" description="Disordered" evidence="1">
    <location>
        <begin position="66"/>
        <end position="85"/>
    </location>
</feature>
<keyword evidence="4" id="KW-1185">Reference proteome</keyword>
<evidence type="ECO:0000313" key="4">
    <source>
        <dbReference type="Proteomes" id="UP000195807"/>
    </source>
</evidence>
<sequence length="85" mass="8287">MKTFIKNFIADESGASAAEYALIIAVVGVGIGAAALVLGANVESAVGNAANEVNNCNNSEATAGKYTSGSVTCDDSGDAAEVTGS</sequence>
<protein>
    <recommendedName>
        <fullName evidence="5">Flp family type IVb pilin</fullName>
    </recommendedName>
</protein>
<keyword evidence="2" id="KW-1133">Transmembrane helix</keyword>
<name>A0A1Z1F8G9_9SPHN</name>
<evidence type="ECO:0000313" key="3">
    <source>
        <dbReference type="EMBL" id="ARU15032.1"/>
    </source>
</evidence>
<dbReference type="RefSeq" id="WP_066842244.1">
    <property type="nucleotide sequence ID" value="NZ_CP019602.1"/>
</dbReference>
<proteinExistence type="predicted"/>
<dbReference type="STRING" id="450378.GCA_001661675_00225"/>
<evidence type="ECO:0000256" key="1">
    <source>
        <dbReference type="SAM" id="MobiDB-lite"/>
    </source>
</evidence>
<reference evidence="3 4" key="1">
    <citation type="submission" date="2017-01" db="EMBL/GenBank/DDBJ databases">
        <title>Complete genome sequence of esterase-producing bacterium Croceicoccus marinus E4A9.</title>
        <authorList>
            <person name="Wu Y.-H."/>
            <person name="Cheng H."/>
            <person name="Xu L."/>
            <person name="Huo Y.-Y."/>
            <person name="Wang C.-S."/>
            <person name="Xu X.-W."/>
        </authorList>
    </citation>
    <scope>NUCLEOTIDE SEQUENCE [LARGE SCALE GENOMIC DNA]</scope>
    <source>
        <strain evidence="3 4">E4A9</strain>
    </source>
</reference>
<keyword evidence="2" id="KW-0472">Membrane</keyword>
<accession>A0A1Z1F8G9</accession>